<accession>A0AAP0BB23</accession>
<organism evidence="1 2">
    <name type="scientific">Platanthera zijinensis</name>
    <dbReference type="NCBI Taxonomy" id="2320716"/>
    <lineage>
        <taxon>Eukaryota</taxon>
        <taxon>Viridiplantae</taxon>
        <taxon>Streptophyta</taxon>
        <taxon>Embryophyta</taxon>
        <taxon>Tracheophyta</taxon>
        <taxon>Spermatophyta</taxon>
        <taxon>Magnoliopsida</taxon>
        <taxon>Liliopsida</taxon>
        <taxon>Asparagales</taxon>
        <taxon>Orchidaceae</taxon>
        <taxon>Orchidoideae</taxon>
        <taxon>Orchideae</taxon>
        <taxon>Orchidinae</taxon>
        <taxon>Platanthera</taxon>
    </lineage>
</organism>
<sequence length="146" mass="16121">MHSPSPHFLPRPCYLLPSSLYSCPDIFGAVTVTGSSKNLELKSSRSLPKSTKLFIAGDRSFIHIELLQGLIYPPPCGNAGSLLLVRYLRNELLCASLDFYISVPGRGFVLGRQAAAAHWNLLDFSYSASSFTYIKLRDFRPAVPVN</sequence>
<protein>
    <submittedName>
        <fullName evidence="1">Uncharacterized protein</fullName>
    </submittedName>
</protein>
<proteinExistence type="predicted"/>
<reference evidence="1 2" key="1">
    <citation type="journal article" date="2022" name="Nat. Plants">
        <title>Genomes of leafy and leafless Platanthera orchids illuminate the evolution of mycoheterotrophy.</title>
        <authorList>
            <person name="Li M.H."/>
            <person name="Liu K.W."/>
            <person name="Li Z."/>
            <person name="Lu H.C."/>
            <person name="Ye Q.L."/>
            <person name="Zhang D."/>
            <person name="Wang J.Y."/>
            <person name="Li Y.F."/>
            <person name="Zhong Z.M."/>
            <person name="Liu X."/>
            <person name="Yu X."/>
            <person name="Liu D.K."/>
            <person name="Tu X.D."/>
            <person name="Liu B."/>
            <person name="Hao Y."/>
            <person name="Liao X.Y."/>
            <person name="Jiang Y.T."/>
            <person name="Sun W.H."/>
            <person name="Chen J."/>
            <person name="Chen Y.Q."/>
            <person name="Ai Y."/>
            <person name="Zhai J.W."/>
            <person name="Wu S.S."/>
            <person name="Zhou Z."/>
            <person name="Hsiao Y.Y."/>
            <person name="Wu W.L."/>
            <person name="Chen Y.Y."/>
            <person name="Lin Y.F."/>
            <person name="Hsu J.L."/>
            <person name="Li C.Y."/>
            <person name="Wang Z.W."/>
            <person name="Zhao X."/>
            <person name="Zhong W.Y."/>
            <person name="Ma X.K."/>
            <person name="Ma L."/>
            <person name="Huang J."/>
            <person name="Chen G.Z."/>
            <person name="Huang M.Z."/>
            <person name="Huang L."/>
            <person name="Peng D.H."/>
            <person name="Luo Y.B."/>
            <person name="Zou S.Q."/>
            <person name="Chen S.P."/>
            <person name="Lan S."/>
            <person name="Tsai W.C."/>
            <person name="Van de Peer Y."/>
            <person name="Liu Z.J."/>
        </authorList>
    </citation>
    <scope>NUCLEOTIDE SEQUENCE [LARGE SCALE GENOMIC DNA]</scope>
    <source>
        <strain evidence="1">Lor287</strain>
    </source>
</reference>
<comment type="caution">
    <text evidence="1">The sequence shown here is derived from an EMBL/GenBank/DDBJ whole genome shotgun (WGS) entry which is preliminary data.</text>
</comment>
<gene>
    <name evidence="1" type="ORF">KSP39_PZI015056</name>
</gene>
<keyword evidence="2" id="KW-1185">Reference proteome</keyword>
<dbReference type="AlphaFoldDB" id="A0AAP0BB23"/>
<dbReference type="EMBL" id="JBBWWQ010000012">
    <property type="protein sequence ID" value="KAK8934734.1"/>
    <property type="molecule type" value="Genomic_DNA"/>
</dbReference>
<dbReference type="Proteomes" id="UP001418222">
    <property type="component" value="Unassembled WGS sequence"/>
</dbReference>
<evidence type="ECO:0000313" key="1">
    <source>
        <dbReference type="EMBL" id="KAK8934734.1"/>
    </source>
</evidence>
<name>A0AAP0BB23_9ASPA</name>
<evidence type="ECO:0000313" key="2">
    <source>
        <dbReference type="Proteomes" id="UP001418222"/>
    </source>
</evidence>